<name>A0A8X8YAD9_SALSN</name>
<dbReference type="Proteomes" id="UP000298416">
    <property type="component" value="Unassembled WGS sequence"/>
</dbReference>
<keyword evidence="1 5" id="KW-0175">Coiled coil</keyword>
<evidence type="ECO:0000256" key="3">
    <source>
        <dbReference type="ARBA" id="ARBA00024186"/>
    </source>
</evidence>
<reference evidence="7" key="1">
    <citation type="submission" date="2018-01" db="EMBL/GenBank/DDBJ databases">
        <authorList>
            <person name="Mao J.F."/>
        </authorList>
    </citation>
    <scope>NUCLEOTIDE SEQUENCE</scope>
    <source>
        <strain evidence="7">Huo1</strain>
        <tissue evidence="7">Leaf</tissue>
    </source>
</reference>
<gene>
    <name evidence="7" type="ORF">SASPL_110370</name>
</gene>
<evidence type="ECO:0000256" key="2">
    <source>
        <dbReference type="ARBA" id="ARBA00023242"/>
    </source>
</evidence>
<organism evidence="7">
    <name type="scientific">Salvia splendens</name>
    <name type="common">Scarlet sage</name>
    <dbReference type="NCBI Taxonomy" id="180675"/>
    <lineage>
        <taxon>Eukaryota</taxon>
        <taxon>Viridiplantae</taxon>
        <taxon>Streptophyta</taxon>
        <taxon>Embryophyta</taxon>
        <taxon>Tracheophyta</taxon>
        <taxon>Spermatophyta</taxon>
        <taxon>Magnoliopsida</taxon>
        <taxon>eudicotyledons</taxon>
        <taxon>Gunneridae</taxon>
        <taxon>Pentapetalae</taxon>
        <taxon>asterids</taxon>
        <taxon>lamiids</taxon>
        <taxon>Lamiales</taxon>
        <taxon>Lamiaceae</taxon>
        <taxon>Nepetoideae</taxon>
        <taxon>Mentheae</taxon>
        <taxon>Salviinae</taxon>
        <taxon>Salvia</taxon>
        <taxon>Salvia subgen. Calosphace</taxon>
        <taxon>core Calosphace</taxon>
    </lineage>
</organism>
<proteinExistence type="inferred from homology"/>
<feature type="coiled-coil region" evidence="5">
    <location>
        <begin position="68"/>
        <end position="133"/>
    </location>
</feature>
<sequence length="248" mass="29013">MFTPKRQWQGPSRTPRNEVRTPNPTTKLVTFIDGPPPPPPRGLLNDNEDRAETENMDDWRRFREVGLLDEAALERRDREALLEKAQRLERELHDYQYNMGLLLIENKEWTSKYEELHQSLLEAQELLKREKATHLTAVNQVEERESNLRKALEVERQCVAELERSLRAIYAEHDKIKITSDTKLADANHLVAGIEDRSLEVQQKLLAADSKLAEASRKSLEMERKLQEVETRENVLKTERISFISEYD</sequence>
<dbReference type="InterPro" id="IPR040418">
    <property type="entry name" value="CRWN"/>
</dbReference>
<comment type="subcellular location">
    <subcellularLocation>
        <location evidence="3">Nucleus lamina</location>
    </subcellularLocation>
</comment>
<evidence type="ECO:0000256" key="4">
    <source>
        <dbReference type="ARBA" id="ARBA00024208"/>
    </source>
</evidence>
<protein>
    <submittedName>
        <fullName evidence="7">Uncharacterized protein</fullName>
    </submittedName>
</protein>
<dbReference type="GO" id="GO:0005652">
    <property type="term" value="C:nuclear lamina"/>
    <property type="evidence" value="ECO:0007669"/>
    <property type="project" value="UniProtKB-SubCell"/>
</dbReference>
<comment type="caution">
    <text evidence="7">The sequence shown here is derived from an EMBL/GenBank/DDBJ whole genome shotgun (WGS) entry which is preliminary data.</text>
</comment>
<evidence type="ECO:0000256" key="5">
    <source>
        <dbReference type="SAM" id="Coils"/>
    </source>
</evidence>
<dbReference type="EMBL" id="PNBA02000004">
    <property type="protein sequence ID" value="KAG6426153.1"/>
    <property type="molecule type" value="Genomic_DNA"/>
</dbReference>
<comment type="similarity">
    <text evidence="4">Belongs to the CRWN family.</text>
</comment>
<evidence type="ECO:0000313" key="7">
    <source>
        <dbReference type="EMBL" id="KAG6426153.1"/>
    </source>
</evidence>
<accession>A0A8X8YAD9</accession>
<keyword evidence="8" id="KW-1185">Reference proteome</keyword>
<evidence type="ECO:0000313" key="8">
    <source>
        <dbReference type="Proteomes" id="UP000298416"/>
    </source>
</evidence>
<feature type="compositionally biased region" description="Polar residues" evidence="6">
    <location>
        <begin position="9"/>
        <end position="28"/>
    </location>
</feature>
<dbReference type="PANTHER" id="PTHR31908:SF9">
    <property type="entry name" value="PROTEIN CROWDED NUCLEI 3"/>
    <property type="match status" value="1"/>
</dbReference>
<reference evidence="7" key="2">
    <citation type="submission" date="2020-08" db="EMBL/GenBank/DDBJ databases">
        <title>Plant Genome Project.</title>
        <authorList>
            <person name="Zhang R.-G."/>
        </authorList>
    </citation>
    <scope>NUCLEOTIDE SEQUENCE</scope>
    <source>
        <strain evidence="7">Huo1</strain>
        <tissue evidence="7">Leaf</tissue>
    </source>
</reference>
<dbReference type="PANTHER" id="PTHR31908">
    <property type="entry name" value="PROTEIN CROWDED NUCLEI 4"/>
    <property type="match status" value="1"/>
</dbReference>
<evidence type="ECO:0000256" key="1">
    <source>
        <dbReference type="ARBA" id="ARBA00023054"/>
    </source>
</evidence>
<feature type="region of interest" description="Disordered" evidence="6">
    <location>
        <begin position="1"/>
        <end position="48"/>
    </location>
</feature>
<dbReference type="GO" id="GO:0006997">
    <property type="term" value="P:nucleus organization"/>
    <property type="evidence" value="ECO:0007669"/>
    <property type="project" value="InterPro"/>
</dbReference>
<dbReference type="AlphaFoldDB" id="A0A8X8YAD9"/>
<evidence type="ECO:0000256" key="6">
    <source>
        <dbReference type="SAM" id="MobiDB-lite"/>
    </source>
</evidence>
<keyword evidence="2" id="KW-0539">Nucleus</keyword>